<protein>
    <submittedName>
        <fullName evidence="4">DUF4974 domain-containing protein</fullName>
    </submittedName>
</protein>
<keyword evidence="5" id="KW-1185">Reference proteome</keyword>
<dbReference type="GO" id="GO:0016989">
    <property type="term" value="F:sigma factor antagonist activity"/>
    <property type="evidence" value="ECO:0007669"/>
    <property type="project" value="TreeGrafter"/>
</dbReference>
<evidence type="ECO:0000259" key="2">
    <source>
        <dbReference type="Pfam" id="PF04773"/>
    </source>
</evidence>
<comment type="caution">
    <text evidence="4">The sequence shown here is derived from an EMBL/GenBank/DDBJ whole genome shotgun (WGS) entry which is preliminary data.</text>
</comment>
<evidence type="ECO:0000256" key="1">
    <source>
        <dbReference type="SAM" id="Phobius"/>
    </source>
</evidence>
<dbReference type="InterPro" id="IPR032508">
    <property type="entry name" value="FecR_C"/>
</dbReference>
<dbReference type="EMBL" id="SGIT01000007">
    <property type="protein sequence ID" value="RZF57476.1"/>
    <property type="molecule type" value="Genomic_DNA"/>
</dbReference>
<dbReference type="InterPro" id="IPR012373">
    <property type="entry name" value="Ferrdict_sens_TM"/>
</dbReference>
<dbReference type="AlphaFoldDB" id="A0A4V2DBF8"/>
<dbReference type="OrthoDB" id="700427at2"/>
<dbReference type="InterPro" id="IPR006860">
    <property type="entry name" value="FecR"/>
</dbReference>
<feature type="domain" description="FecR protein" evidence="2">
    <location>
        <begin position="121"/>
        <end position="215"/>
    </location>
</feature>
<dbReference type="RefSeq" id="WP_130143600.1">
    <property type="nucleotide sequence ID" value="NZ_SGIT01000007.1"/>
</dbReference>
<proteinExistence type="predicted"/>
<keyword evidence="1" id="KW-1133">Transmembrane helix</keyword>
<dbReference type="PIRSF" id="PIRSF018266">
    <property type="entry name" value="FecR"/>
    <property type="match status" value="1"/>
</dbReference>
<feature type="domain" description="Protein FecR C-terminal" evidence="3">
    <location>
        <begin position="259"/>
        <end position="325"/>
    </location>
</feature>
<sequence>MEIDPELLHRYWKKECTPSEIQQVERWLEAGEPNVEYGVGDDLDEDELQQELWSLLKSKKNISSAKSDVKKTQRKNISIRRPNPFLTSGIAAALVLLGLLLFIFQNRSNQNPELTIAQYKEITVPQGKKMTITLNDGTKVSLNSGSTLRYPESFSVNRRHVVLDGEAFFNVAHDLTRPFIAETARSNTRVLGTQFNLRDFVNETNSSIVVKEGKVLFSGTGCADTLILQADERAVFSENGIHKTKGQISGYIDWLENTLYFNDITLDEAALMIERWYDINIELDDPMLARLKIKGSFKQKSLQELMNDLAFLLNLHYRIDKKDVLLYK</sequence>
<feature type="transmembrane region" description="Helical" evidence="1">
    <location>
        <begin position="84"/>
        <end position="104"/>
    </location>
</feature>
<keyword evidence="1" id="KW-0812">Transmembrane</keyword>
<dbReference type="Pfam" id="PF04773">
    <property type="entry name" value="FecR"/>
    <property type="match status" value="1"/>
</dbReference>
<dbReference type="Pfam" id="PF16344">
    <property type="entry name" value="FecR_C"/>
    <property type="match status" value="1"/>
</dbReference>
<reference evidence="4 5" key="1">
    <citation type="submission" date="2019-02" db="EMBL/GenBank/DDBJ databases">
        <authorList>
            <person name="Li Y."/>
        </authorList>
    </citation>
    <scope>NUCLEOTIDE SEQUENCE [LARGE SCALE GENOMIC DNA]</scope>
    <source>
        <strain evidence="4 5">30C10-4-7</strain>
    </source>
</reference>
<gene>
    <name evidence="4" type="ORF">EWE74_20875</name>
</gene>
<dbReference type="Gene3D" id="3.55.50.30">
    <property type="match status" value="1"/>
</dbReference>
<dbReference type="Gene3D" id="2.60.120.1440">
    <property type="match status" value="1"/>
</dbReference>
<evidence type="ECO:0000313" key="4">
    <source>
        <dbReference type="EMBL" id="RZF57476.1"/>
    </source>
</evidence>
<name>A0A4V2DBF8_9SPHI</name>
<evidence type="ECO:0000259" key="3">
    <source>
        <dbReference type="Pfam" id="PF16344"/>
    </source>
</evidence>
<dbReference type="PANTHER" id="PTHR30273">
    <property type="entry name" value="PERIPLASMIC SIGNAL SENSOR AND SIGMA FACTOR ACTIVATOR FECR-RELATED"/>
    <property type="match status" value="1"/>
</dbReference>
<dbReference type="Proteomes" id="UP000292855">
    <property type="component" value="Unassembled WGS sequence"/>
</dbReference>
<dbReference type="PANTHER" id="PTHR30273:SF2">
    <property type="entry name" value="PROTEIN FECR"/>
    <property type="match status" value="1"/>
</dbReference>
<organism evidence="4 5">
    <name type="scientific">Sphingobacterium corticibacterium</name>
    <dbReference type="NCBI Taxonomy" id="2484746"/>
    <lineage>
        <taxon>Bacteria</taxon>
        <taxon>Pseudomonadati</taxon>
        <taxon>Bacteroidota</taxon>
        <taxon>Sphingobacteriia</taxon>
        <taxon>Sphingobacteriales</taxon>
        <taxon>Sphingobacteriaceae</taxon>
        <taxon>Sphingobacterium</taxon>
    </lineage>
</organism>
<keyword evidence="1" id="KW-0472">Membrane</keyword>
<accession>A0A4V2DBF8</accession>
<evidence type="ECO:0000313" key="5">
    <source>
        <dbReference type="Proteomes" id="UP000292855"/>
    </source>
</evidence>